<dbReference type="GO" id="GO:0005543">
    <property type="term" value="F:phospholipid binding"/>
    <property type="evidence" value="ECO:0007669"/>
    <property type="project" value="TreeGrafter"/>
</dbReference>
<feature type="region of interest" description="Disordered" evidence="6">
    <location>
        <begin position="247"/>
        <end position="337"/>
    </location>
</feature>
<dbReference type="SMART" id="SM00721">
    <property type="entry name" value="BAR"/>
    <property type="match status" value="1"/>
</dbReference>
<dbReference type="InterPro" id="IPR003023">
    <property type="entry name" value="Amphiphysin_2"/>
</dbReference>
<dbReference type="FunFam" id="1.20.1270.60:FF:000007">
    <property type="entry name" value="Bridging integrator 1, isoform CRA_e"/>
    <property type="match status" value="1"/>
</dbReference>
<feature type="domain" description="SH3" evidence="7">
    <location>
        <begin position="369"/>
        <end position="442"/>
    </location>
</feature>
<dbReference type="PROSITE" id="PS51021">
    <property type="entry name" value="BAR"/>
    <property type="match status" value="1"/>
</dbReference>
<dbReference type="Proteomes" id="UP000540150">
    <property type="component" value="Unassembled WGS sequence"/>
</dbReference>
<dbReference type="EMBL" id="VZTE01004350">
    <property type="protein sequence ID" value="NXB36514.1"/>
    <property type="molecule type" value="Genomic_DNA"/>
</dbReference>
<dbReference type="GO" id="GO:0048156">
    <property type="term" value="F:tau protein binding"/>
    <property type="evidence" value="ECO:0007669"/>
    <property type="project" value="TreeGrafter"/>
</dbReference>
<feature type="non-terminal residue" evidence="9">
    <location>
        <position position="442"/>
    </location>
</feature>
<feature type="non-terminal residue" evidence="9">
    <location>
        <position position="1"/>
    </location>
</feature>
<dbReference type="InterPro" id="IPR001452">
    <property type="entry name" value="SH3_domain"/>
</dbReference>
<keyword evidence="5" id="KW-0175">Coiled coil</keyword>
<evidence type="ECO:0000256" key="3">
    <source>
        <dbReference type="ARBA" id="ARBA00022490"/>
    </source>
</evidence>
<dbReference type="InterPro" id="IPR003005">
    <property type="entry name" value="Amphiphysin"/>
</dbReference>
<reference evidence="9 10" key="1">
    <citation type="submission" date="2019-09" db="EMBL/GenBank/DDBJ databases">
        <title>Bird 10,000 Genomes (B10K) Project - Family phase.</title>
        <authorList>
            <person name="Zhang G."/>
        </authorList>
    </citation>
    <scope>NUCLEOTIDE SEQUENCE [LARGE SCALE GENOMIC DNA]</scope>
    <source>
        <strain evidence="9">B10K-DU-029-39</strain>
        <tissue evidence="9">Heart or muscle</tissue>
    </source>
</reference>
<keyword evidence="2 4" id="KW-0728">SH3 domain</keyword>
<dbReference type="Gene3D" id="2.30.30.40">
    <property type="entry name" value="SH3 Domains"/>
    <property type="match status" value="1"/>
</dbReference>
<evidence type="ECO:0000256" key="1">
    <source>
        <dbReference type="ARBA" id="ARBA00004496"/>
    </source>
</evidence>
<dbReference type="SUPFAM" id="SSF103657">
    <property type="entry name" value="BAR/IMD domain-like"/>
    <property type="match status" value="1"/>
</dbReference>
<keyword evidence="3" id="KW-0963">Cytoplasm</keyword>
<feature type="coiled-coil region" evidence="5">
    <location>
        <begin position="157"/>
        <end position="191"/>
    </location>
</feature>
<evidence type="ECO:0000256" key="6">
    <source>
        <dbReference type="SAM" id="MobiDB-lite"/>
    </source>
</evidence>
<evidence type="ECO:0000256" key="2">
    <source>
        <dbReference type="ARBA" id="ARBA00022443"/>
    </source>
</evidence>
<evidence type="ECO:0000256" key="4">
    <source>
        <dbReference type="PROSITE-ProRule" id="PRU00192"/>
    </source>
</evidence>
<dbReference type="FunFam" id="2.30.30.40:FF:000029">
    <property type="entry name" value="myc box-dependent-interacting protein 1 isoform X2"/>
    <property type="match status" value="1"/>
</dbReference>
<feature type="compositionally biased region" description="Low complexity" evidence="6">
    <location>
        <begin position="307"/>
        <end position="327"/>
    </location>
</feature>
<dbReference type="Pfam" id="PF14604">
    <property type="entry name" value="SH3_9"/>
    <property type="match status" value="1"/>
</dbReference>
<proteinExistence type="predicted"/>
<dbReference type="PANTHER" id="PTHR46514:SF4">
    <property type="entry name" value="MYC BOX-DEPENDENT-INTERACTING PROTEIN 1"/>
    <property type="match status" value="1"/>
</dbReference>
<feature type="domain" description="BAR" evidence="8">
    <location>
        <begin position="29"/>
        <end position="245"/>
    </location>
</feature>
<dbReference type="InterPro" id="IPR027267">
    <property type="entry name" value="AH/BAR_dom_sf"/>
</dbReference>
<dbReference type="GO" id="GO:0030100">
    <property type="term" value="P:regulation of endocytosis"/>
    <property type="evidence" value="ECO:0007669"/>
    <property type="project" value="InterPro"/>
</dbReference>
<evidence type="ECO:0000313" key="9">
    <source>
        <dbReference type="EMBL" id="NXB36514.1"/>
    </source>
</evidence>
<sequence length="442" mass="48692">MAELGSKGVTAGKIASNVQKKLTRAQEKVLQKLGKADETKDEQFEQCVQNFNKQLSEGTRLQKDLRTYLASVKAMHEASKKLTECLQEVYEPDWPGRDDTNKIAENNDLLWTDFHQKLVDQALLTMDTYLGQFPDIKSRIAKRGRKLVDYDSARHHFEALQTAKKKDETKIAKAEEELVKAQKVFEEMNVDLQEELPSLWNSRVGFYVNTFQSIAGLEENFHKEMSKLNQNLHDVLLGLDKQYSGNAFPVKAQPSDSTPAKANKSPSPPPDGSPITSPETKTVNHELEPSTLEAPGAGIPKSPSQPAEAARAGAEAAGSEAAAGAEASKTEADSGSSSLPALVVETFPATVNGTVEGGASSERADMPPGFLFKVQAMHDYTATDTDELQLKAGDVVLVIPFENPEEQDEGWLMGVKESDWMQHKELDQCRGVFPENFTERVQ</sequence>
<dbReference type="Gene3D" id="1.20.1270.60">
    <property type="entry name" value="Arfaptin homology (AH) domain/BAR domain"/>
    <property type="match status" value="1"/>
</dbReference>
<comment type="subcellular location">
    <subcellularLocation>
        <location evidence="1">Cytoplasm</location>
    </subcellularLocation>
</comment>
<dbReference type="Pfam" id="PF03114">
    <property type="entry name" value="BAR"/>
    <property type="match status" value="1"/>
</dbReference>
<dbReference type="GO" id="GO:0005886">
    <property type="term" value="C:plasma membrane"/>
    <property type="evidence" value="ECO:0007669"/>
    <property type="project" value="TreeGrafter"/>
</dbReference>
<keyword evidence="10" id="KW-1185">Reference proteome</keyword>
<dbReference type="InterPro" id="IPR036028">
    <property type="entry name" value="SH3-like_dom_sf"/>
</dbReference>
<dbReference type="CDD" id="cd12139">
    <property type="entry name" value="SH3_Bin1"/>
    <property type="match status" value="1"/>
</dbReference>
<evidence type="ECO:0000313" key="10">
    <source>
        <dbReference type="Proteomes" id="UP000540150"/>
    </source>
</evidence>
<dbReference type="SUPFAM" id="SSF50044">
    <property type="entry name" value="SH3-domain"/>
    <property type="match status" value="1"/>
</dbReference>
<dbReference type="PROSITE" id="PS50002">
    <property type="entry name" value="SH3"/>
    <property type="match status" value="1"/>
</dbReference>
<evidence type="ECO:0000259" key="8">
    <source>
        <dbReference type="PROSITE" id="PS51021"/>
    </source>
</evidence>
<dbReference type="SMART" id="SM00326">
    <property type="entry name" value="SH3"/>
    <property type="match status" value="1"/>
</dbReference>
<dbReference type="OrthoDB" id="446293at2759"/>
<dbReference type="PRINTS" id="PR00452">
    <property type="entry name" value="SH3DOMAIN"/>
</dbReference>
<protein>
    <submittedName>
        <fullName evidence="9">BIN1 protein</fullName>
    </submittedName>
</protein>
<dbReference type="PRINTS" id="PR01253">
    <property type="entry name" value="AMPHIPHYSIN2"/>
</dbReference>
<evidence type="ECO:0000256" key="5">
    <source>
        <dbReference type="SAM" id="Coils"/>
    </source>
</evidence>
<dbReference type="InterPro" id="IPR004148">
    <property type="entry name" value="BAR_dom"/>
</dbReference>
<dbReference type="InterPro" id="IPR035471">
    <property type="entry name" value="Amphiphysin-2_SH3"/>
</dbReference>
<accession>A0A7K8DAN4</accession>
<organism evidence="9 10">
    <name type="scientific">Eulacestoma nigropectus</name>
    <name type="common">wattled ploughbill</name>
    <dbReference type="NCBI Taxonomy" id="461239"/>
    <lineage>
        <taxon>Eukaryota</taxon>
        <taxon>Metazoa</taxon>
        <taxon>Chordata</taxon>
        <taxon>Craniata</taxon>
        <taxon>Vertebrata</taxon>
        <taxon>Euteleostomi</taxon>
        <taxon>Archelosauria</taxon>
        <taxon>Archosauria</taxon>
        <taxon>Dinosauria</taxon>
        <taxon>Saurischia</taxon>
        <taxon>Theropoda</taxon>
        <taxon>Coelurosauria</taxon>
        <taxon>Aves</taxon>
        <taxon>Neognathae</taxon>
        <taxon>Neoaves</taxon>
        <taxon>Telluraves</taxon>
        <taxon>Australaves</taxon>
        <taxon>Passeriformes</taxon>
        <taxon>Corvoidea</taxon>
        <taxon>Pachycephalidae</taxon>
        <taxon>Eulacestoma</taxon>
    </lineage>
</organism>
<dbReference type="AlphaFoldDB" id="A0A7K8DAN4"/>
<gene>
    <name evidence="9" type="primary">Bin1</name>
    <name evidence="9" type="ORF">EULNIG_R06374</name>
</gene>
<comment type="caution">
    <text evidence="9">The sequence shown here is derived from an EMBL/GenBank/DDBJ whole genome shotgun (WGS) entry which is preliminary data.</text>
</comment>
<dbReference type="CDD" id="cd07611">
    <property type="entry name" value="BAR_Amphiphysin_I_II"/>
    <property type="match status" value="1"/>
</dbReference>
<evidence type="ECO:0000259" key="7">
    <source>
        <dbReference type="PROSITE" id="PS50002"/>
    </source>
</evidence>
<dbReference type="PANTHER" id="PTHR46514">
    <property type="entry name" value="AMPHIPHYSIN"/>
    <property type="match status" value="1"/>
</dbReference>
<name>A0A7K8DAN4_9CORV</name>
<dbReference type="GO" id="GO:0008021">
    <property type="term" value="C:synaptic vesicle"/>
    <property type="evidence" value="ECO:0007669"/>
    <property type="project" value="TreeGrafter"/>
</dbReference>
<dbReference type="PRINTS" id="PR01251">
    <property type="entry name" value="AMPHIPHYSIN"/>
</dbReference>